<sequence length="484" mass="54491">MKREILSLRHVCLSRDGEEQLSEVTFSLYEGDVLGLISLDNQGLDALVELVLHNRRLDRGHLFFAEKEVSSYLGCTAKENKAAVVESVSHLIPALNLADMFFFAKKKGPLLVHRAKLNRQIRMIFEPYGMKLTGAEYPDQLSALDRCRVEIIKAKTFGCKVIVVREPSSFLSAGELACLHLLIRKLAAEDGIACMYLCNHHREVMSVCSRLAVMYAGTVVLNKASAAVTERMMSVVSEDFIKSITGLPRPAAPAAEPLATIRGKNGFALTVFKGECLVLLDLDNKTIPRIADALFARTPFAARRPEYRVFIDGTEAYRNPLLWSFIPAEPAGRTLFYDLSYIDNLTLKNSSRKLPHFWLFKRYRAHVCGEYRRIVGDVAESGNLYQLGQRELYELIYLRAGLERPKVLFIVQPFIGMGMYQRIRILEYISQLRRAGITVVILAVSLSDSLQAASRLILLQDGRIEKELPPERFDQAASYGLVVR</sequence>
<dbReference type="CDD" id="cd00267">
    <property type="entry name" value="ABC_ATPase"/>
    <property type="match status" value="1"/>
</dbReference>
<reference evidence="5" key="1">
    <citation type="submission" date="2011-04" db="EMBL/GenBank/DDBJ databases">
        <title>The complete genome of Treponema brennaborense DSM 12168.</title>
        <authorList>
            <person name="Lucas S."/>
            <person name="Han J."/>
            <person name="Lapidus A."/>
            <person name="Bruce D."/>
            <person name="Goodwin L."/>
            <person name="Pitluck S."/>
            <person name="Peters L."/>
            <person name="Kyrpides N."/>
            <person name="Mavromatis K."/>
            <person name="Ivanova N."/>
            <person name="Mikhailova N."/>
            <person name="Pagani I."/>
            <person name="Teshima H."/>
            <person name="Detter J.C."/>
            <person name="Tapia R."/>
            <person name="Han C."/>
            <person name="Land M."/>
            <person name="Hauser L."/>
            <person name="Markowitz V."/>
            <person name="Cheng J.-F."/>
            <person name="Hugenholtz P."/>
            <person name="Woyke T."/>
            <person name="Wu D."/>
            <person name="Gronow S."/>
            <person name="Wellnitz S."/>
            <person name="Brambilla E."/>
            <person name="Klenk H.-P."/>
            <person name="Eisen J.A."/>
        </authorList>
    </citation>
    <scope>NUCLEOTIDE SEQUENCE [LARGE SCALE GENOMIC DNA]</scope>
    <source>
        <strain evidence="5">DSM 12168 / CIP 105900 / DD5/3</strain>
    </source>
</reference>
<organism evidence="4 5">
    <name type="scientific">Treponema brennaborense (strain DSM 12168 / CIP 105900 / DD5/3)</name>
    <dbReference type="NCBI Taxonomy" id="906968"/>
    <lineage>
        <taxon>Bacteria</taxon>
        <taxon>Pseudomonadati</taxon>
        <taxon>Spirochaetota</taxon>
        <taxon>Spirochaetia</taxon>
        <taxon>Spirochaetales</taxon>
        <taxon>Treponemataceae</taxon>
        <taxon>Treponema</taxon>
    </lineage>
</organism>
<accession>F4LLJ4</accession>
<evidence type="ECO:0000256" key="2">
    <source>
        <dbReference type="ARBA" id="ARBA00022840"/>
    </source>
</evidence>
<keyword evidence="1" id="KW-0547">Nucleotide-binding</keyword>
<gene>
    <name evidence="4" type="ordered locus">Trebr_1230</name>
</gene>
<dbReference type="InterPro" id="IPR003439">
    <property type="entry name" value="ABC_transporter-like_ATP-bd"/>
</dbReference>
<dbReference type="PANTHER" id="PTHR43790:SF8">
    <property type="entry name" value="SUGAR ABC TRANSPORTER ATP-BINDING PROTEIN"/>
    <property type="match status" value="1"/>
</dbReference>
<dbReference type="GO" id="GO:0005524">
    <property type="term" value="F:ATP binding"/>
    <property type="evidence" value="ECO:0007669"/>
    <property type="project" value="UniProtKB-KW"/>
</dbReference>
<dbReference type="RefSeq" id="WP_013758365.1">
    <property type="nucleotide sequence ID" value="NC_015500.1"/>
</dbReference>
<dbReference type="Proteomes" id="UP000006546">
    <property type="component" value="Chromosome"/>
</dbReference>
<dbReference type="PANTHER" id="PTHR43790">
    <property type="entry name" value="CARBOHYDRATE TRANSPORT ATP-BINDING PROTEIN MG119-RELATED"/>
    <property type="match status" value="1"/>
</dbReference>
<keyword evidence="5" id="KW-1185">Reference proteome</keyword>
<dbReference type="STRING" id="906968.Trebr_1230"/>
<dbReference type="eggNOG" id="COG1129">
    <property type="taxonomic scope" value="Bacteria"/>
</dbReference>
<feature type="domain" description="ABC transporter" evidence="3">
    <location>
        <begin position="6"/>
        <end position="241"/>
    </location>
</feature>
<name>F4LLJ4_TREBD</name>
<dbReference type="OrthoDB" id="304830at2"/>
<evidence type="ECO:0000313" key="5">
    <source>
        <dbReference type="Proteomes" id="UP000006546"/>
    </source>
</evidence>
<evidence type="ECO:0000256" key="1">
    <source>
        <dbReference type="ARBA" id="ARBA00022741"/>
    </source>
</evidence>
<protein>
    <submittedName>
        <fullName evidence="4">Monosaccharide-transporting ATPase</fullName>
    </submittedName>
</protein>
<keyword evidence="2" id="KW-0067">ATP-binding</keyword>
<dbReference type="GO" id="GO:0016887">
    <property type="term" value="F:ATP hydrolysis activity"/>
    <property type="evidence" value="ECO:0007669"/>
    <property type="project" value="InterPro"/>
</dbReference>
<dbReference type="SUPFAM" id="SSF52540">
    <property type="entry name" value="P-loop containing nucleoside triphosphate hydrolases"/>
    <property type="match status" value="2"/>
</dbReference>
<dbReference type="InterPro" id="IPR027417">
    <property type="entry name" value="P-loop_NTPase"/>
</dbReference>
<dbReference type="EMBL" id="CP002696">
    <property type="protein sequence ID" value="AEE16658.1"/>
    <property type="molecule type" value="Genomic_DNA"/>
</dbReference>
<dbReference type="HOGENOM" id="CLU_000604_92_3_12"/>
<dbReference type="PROSITE" id="PS50893">
    <property type="entry name" value="ABC_TRANSPORTER_2"/>
    <property type="match status" value="1"/>
</dbReference>
<dbReference type="KEGG" id="tbe:Trebr_1230"/>
<dbReference type="InterPro" id="IPR050107">
    <property type="entry name" value="ABC_carbohydrate_import_ATPase"/>
</dbReference>
<proteinExistence type="predicted"/>
<evidence type="ECO:0000259" key="3">
    <source>
        <dbReference type="PROSITE" id="PS50893"/>
    </source>
</evidence>
<dbReference type="AlphaFoldDB" id="F4LLJ4"/>
<dbReference type="Gene3D" id="3.40.50.300">
    <property type="entry name" value="P-loop containing nucleotide triphosphate hydrolases"/>
    <property type="match status" value="2"/>
</dbReference>
<evidence type="ECO:0000313" key="4">
    <source>
        <dbReference type="EMBL" id="AEE16658.1"/>
    </source>
</evidence>